<reference evidence="3 4" key="1">
    <citation type="journal article" date="2014" name="PLoS Genet.">
        <title>Phylogenetically driven sequencing of extremely halophilic archaea reveals strategies for static and dynamic osmo-response.</title>
        <authorList>
            <person name="Becker E.A."/>
            <person name="Seitzer P.M."/>
            <person name="Tritt A."/>
            <person name="Larsen D."/>
            <person name="Krusor M."/>
            <person name="Yao A.I."/>
            <person name="Wu D."/>
            <person name="Madern D."/>
            <person name="Eisen J.A."/>
            <person name="Darling A.E."/>
            <person name="Facciotti M.T."/>
        </authorList>
    </citation>
    <scope>NUCLEOTIDE SEQUENCE [LARGE SCALE GENOMIC DNA]</scope>
    <source>
        <strain evidence="3 4">ATCC BAA-1513</strain>
    </source>
</reference>
<dbReference type="PATRIC" id="fig|1230453.4.peg.3127"/>
<sequence>MSHLFPEVIETERLRLVAARPENVHPLDVYEACSQPEMDDVATYMPWSRHETPKVSKDFLDDCASKWDDAESAQYAVYPRDGEDGAGELAGFGGIHTEWPRRVGTLGFWLRPQFWGRGYSGERAEALTALAFDVLDLEVVEVKHAVENEKSQRAIEKYMDALGGGRDGRDRNSLPVEDGVADQFVYSVSQDEWLDATGGDFDAELSWDGAADASIATDTTPDDNTSAAIDTTADDDANADH</sequence>
<dbReference type="PANTHER" id="PTHR43441:SF11">
    <property type="entry name" value="RIBOSOMAL-PROTEIN-SERINE ACETYLTRANSFERASE"/>
    <property type="match status" value="1"/>
</dbReference>
<dbReference type="Proteomes" id="UP000011612">
    <property type="component" value="Unassembled WGS sequence"/>
</dbReference>
<feature type="compositionally biased region" description="Low complexity" evidence="1">
    <location>
        <begin position="222"/>
        <end position="231"/>
    </location>
</feature>
<dbReference type="AlphaFoldDB" id="M0HDE6"/>
<feature type="domain" description="N-acetyltransferase" evidence="2">
    <location>
        <begin position="31"/>
        <end position="191"/>
    </location>
</feature>
<gene>
    <name evidence="3" type="ORF">C453_15713</name>
</gene>
<dbReference type="RefSeq" id="WP_008325892.1">
    <property type="nucleotide sequence ID" value="NZ_AOLK01000022.1"/>
</dbReference>
<evidence type="ECO:0000313" key="4">
    <source>
        <dbReference type="Proteomes" id="UP000011612"/>
    </source>
</evidence>
<feature type="compositionally biased region" description="Acidic residues" evidence="1">
    <location>
        <begin position="232"/>
        <end position="241"/>
    </location>
</feature>
<keyword evidence="4" id="KW-1185">Reference proteome</keyword>
<keyword evidence="3" id="KW-0808">Transferase</keyword>
<dbReference type="InterPro" id="IPR000182">
    <property type="entry name" value="GNAT_dom"/>
</dbReference>
<proteinExistence type="predicted"/>
<protein>
    <submittedName>
        <fullName evidence="3">N-acetyltransferase GCN5</fullName>
    </submittedName>
</protein>
<dbReference type="EMBL" id="AOLK01000022">
    <property type="protein sequence ID" value="ELZ82546.1"/>
    <property type="molecule type" value="Genomic_DNA"/>
</dbReference>
<dbReference type="Pfam" id="PF13302">
    <property type="entry name" value="Acetyltransf_3"/>
    <property type="match status" value="1"/>
</dbReference>
<dbReference type="PROSITE" id="PS51186">
    <property type="entry name" value="GNAT"/>
    <property type="match status" value="1"/>
</dbReference>
<dbReference type="GO" id="GO:1990189">
    <property type="term" value="F:protein N-terminal-serine acetyltransferase activity"/>
    <property type="evidence" value="ECO:0007669"/>
    <property type="project" value="TreeGrafter"/>
</dbReference>
<dbReference type="InterPro" id="IPR051908">
    <property type="entry name" value="Ribosomal_N-acetyltransferase"/>
</dbReference>
<dbReference type="GO" id="GO:0005737">
    <property type="term" value="C:cytoplasm"/>
    <property type="evidence" value="ECO:0007669"/>
    <property type="project" value="TreeGrafter"/>
</dbReference>
<dbReference type="STRING" id="1230453.C453_15713"/>
<dbReference type="InterPro" id="IPR016181">
    <property type="entry name" value="Acyl_CoA_acyltransferase"/>
</dbReference>
<accession>M0HDE6</accession>
<evidence type="ECO:0000313" key="3">
    <source>
        <dbReference type="EMBL" id="ELZ82546.1"/>
    </source>
</evidence>
<name>M0HDE6_HALEO</name>
<feature type="region of interest" description="Disordered" evidence="1">
    <location>
        <begin position="212"/>
        <end position="241"/>
    </location>
</feature>
<dbReference type="Gene3D" id="3.40.630.30">
    <property type="match status" value="1"/>
</dbReference>
<dbReference type="SUPFAM" id="SSF55729">
    <property type="entry name" value="Acyl-CoA N-acyltransferases (Nat)"/>
    <property type="match status" value="1"/>
</dbReference>
<evidence type="ECO:0000259" key="2">
    <source>
        <dbReference type="PROSITE" id="PS51186"/>
    </source>
</evidence>
<comment type="caution">
    <text evidence="3">The sequence shown here is derived from an EMBL/GenBank/DDBJ whole genome shotgun (WGS) entry which is preliminary data.</text>
</comment>
<evidence type="ECO:0000256" key="1">
    <source>
        <dbReference type="SAM" id="MobiDB-lite"/>
    </source>
</evidence>
<organism evidence="3 4">
    <name type="scientific">Haloferax elongans ATCC BAA-1513</name>
    <dbReference type="NCBI Taxonomy" id="1230453"/>
    <lineage>
        <taxon>Archaea</taxon>
        <taxon>Methanobacteriati</taxon>
        <taxon>Methanobacteriota</taxon>
        <taxon>Stenosarchaea group</taxon>
        <taxon>Halobacteria</taxon>
        <taxon>Halobacteriales</taxon>
        <taxon>Haloferacaceae</taxon>
        <taxon>Haloferax</taxon>
    </lineage>
</organism>
<dbReference type="PANTHER" id="PTHR43441">
    <property type="entry name" value="RIBOSOMAL-PROTEIN-SERINE ACETYLTRANSFERASE"/>
    <property type="match status" value="1"/>
</dbReference>
<dbReference type="GO" id="GO:0008999">
    <property type="term" value="F:protein-N-terminal-alanine acetyltransferase activity"/>
    <property type="evidence" value="ECO:0007669"/>
    <property type="project" value="TreeGrafter"/>
</dbReference>
<dbReference type="OrthoDB" id="120213at2157"/>